<name>A0A317CFC3_9GAMM</name>
<keyword evidence="3" id="KW-1185">Reference proteome</keyword>
<accession>A0A317CFC3</accession>
<proteinExistence type="predicted"/>
<feature type="region of interest" description="Disordered" evidence="1">
    <location>
        <begin position="1"/>
        <end position="29"/>
    </location>
</feature>
<gene>
    <name evidence="2" type="ORF">DKW60_10775</name>
</gene>
<dbReference type="EMBL" id="QGKM01000027">
    <property type="protein sequence ID" value="PWQ97206.1"/>
    <property type="molecule type" value="Genomic_DNA"/>
</dbReference>
<evidence type="ECO:0000313" key="2">
    <source>
        <dbReference type="EMBL" id="PWQ97206.1"/>
    </source>
</evidence>
<dbReference type="RefSeq" id="WP_109837664.1">
    <property type="nucleotide sequence ID" value="NZ_QGKM01000027.1"/>
</dbReference>
<evidence type="ECO:0000256" key="1">
    <source>
        <dbReference type="SAM" id="MobiDB-lite"/>
    </source>
</evidence>
<organism evidence="2 3">
    <name type="scientific">Leucothrix pacifica</name>
    <dbReference type="NCBI Taxonomy" id="1247513"/>
    <lineage>
        <taxon>Bacteria</taxon>
        <taxon>Pseudomonadati</taxon>
        <taxon>Pseudomonadota</taxon>
        <taxon>Gammaproteobacteria</taxon>
        <taxon>Thiotrichales</taxon>
        <taxon>Thiotrichaceae</taxon>
        <taxon>Leucothrix</taxon>
    </lineage>
</organism>
<evidence type="ECO:0000313" key="3">
    <source>
        <dbReference type="Proteomes" id="UP000245539"/>
    </source>
</evidence>
<dbReference type="OrthoDB" id="5623405at2"/>
<comment type="caution">
    <text evidence="2">The sequence shown here is derived from an EMBL/GenBank/DDBJ whole genome shotgun (WGS) entry which is preliminary data.</text>
</comment>
<dbReference type="AlphaFoldDB" id="A0A317CFC3"/>
<protein>
    <submittedName>
        <fullName evidence="2">Uncharacterized protein</fullName>
    </submittedName>
</protein>
<reference evidence="2 3" key="1">
    <citation type="submission" date="2018-05" db="EMBL/GenBank/DDBJ databases">
        <title>Leucothrix arctica sp. nov., isolated from Arctic seawater.</title>
        <authorList>
            <person name="Choi A."/>
            <person name="Baek K."/>
        </authorList>
    </citation>
    <scope>NUCLEOTIDE SEQUENCE [LARGE SCALE GENOMIC DNA]</scope>
    <source>
        <strain evidence="2 3">JCM 18388</strain>
    </source>
</reference>
<dbReference type="Proteomes" id="UP000245539">
    <property type="component" value="Unassembled WGS sequence"/>
</dbReference>
<sequence>MTDSNNTHAQKHNKNTAQEILEESMKVSDDTGSLATIRDILFGKEAKEIEQKRQDLHQDFHQGLNTLKQETHSQFEQISADIQTLYRLLNDESDQRRADTGEANQRLEQLKTSLDDSNSKHLNAQDALQLKIQSESSRLEQQTNQLHDDILAKLDTAAKELKSDKADRGDLARMLRGVAEQLLDEHKS</sequence>